<evidence type="ECO:0000256" key="10">
    <source>
        <dbReference type="RuleBase" id="RU003691"/>
    </source>
</evidence>
<feature type="binding site" evidence="8">
    <location>
        <begin position="176"/>
        <end position="183"/>
    </location>
    <ligand>
        <name>NAD(+)</name>
        <dbReference type="ChEBI" id="CHEBI:57540"/>
    </ligand>
</feature>
<dbReference type="Gene3D" id="3.50.50.60">
    <property type="entry name" value="FAD/NAD(P)-binding domain"/>
    <property type="match status" value="2"/>
</dbReference>
<organism evidence="13 14">
    <name type="scientific">Ktedonosporobacter rubrisoli</name>
    <dbReference type="NCBI Taxonomy" id="2509675"/>
    <lineage>
        <taxon>Bacteria</taxon>
        <taxon>Bacillati</taxon>
        <taxon>Chloroflexota</taxon>
        <taxon>Ktedonobacteria</taxon>
        <taxon>Ktedonobacterales</taxon>
        <taxon>Ktedonosporobacteraceae</taxon>
        <taxon>Ktedonosporobacter</taxon>
    </lineage>
</organism>
<evidence type="ECO:0000256" key="1">
    <source>
        <dbReference type="ARBA" id="ARBA00007532"/>
    </source>
</evidence>
<dbReference type="SUPFAM" id="SSF51905">
    <property type="entry name" value="FAD/NAD(P)-binding domain"/>
    <property type="match status" value="1"/>
</dbReference>
<keyword evidence="4" id="KW-0521">NADP</keyword>
<feature type="binding site" evidence="8">
    <location>
        <position position="306"/>
    </location>
    <ligand>
        <name>FAD</name>
        <dbReference type="ChEBI" id="CHEBI:57692"/>
    </ligand>
</feature>
<evidence type="ECO:0000313" key="14">
    <source>
        <dbReference type="Proteomes" id="UP000290365"/>
    </source>
</evidence>
<dbReference type="InterPro" id="IPR004099">
    <property type="entry name" value="Pyr_nucl-diS_OxRdtase_dimer"/>
</dbReference>
<dbReference type="PRINTS" id="PR00368">
    <property type="entry name" value="FADPNR"/>
</dbReference>
<dbReference type="SUPFAM" id="SSF55424">
    <property type="entry name" value="FAD/NAD-linked reductases, dimerisation (C-terminal) domain"/>
    <property type="match status" value="1"/>
</dbReference>
<dbReference type="Gene3D" id="3.30.390.30">
    <property type="match status" value="1"/>
</dbReference>
<evidence type="ECO:0000259" key="12">
    <source>
        <dbReference type="Pfam" id="PF07992"/>
    </source>
</evidence>
<sequence length="476" mass="51183">MSQTNYDYDLTILGGGSGGLTAARVAASLGARVLLIDKERLGGDCLYTGCVPSKSLIHVAQIVHQANNAARLGLTTHGIDVDMAHINTYIQGVIKRVYEAEHIYTDDVTVKFGSVSFQSPTALLLDSERITSRSTIIVTGSHPVIPQIAGLADLGYLTNEDVFQLTRLPASLLIVGGGPIGVELGQALARLGVRITIIQGPERILPREDPAVSAAITDVLESEGVTVVTKARAQNVERSGAKKRLIVKRGDQFIAFEADELLLAVGRQPNVDGLGLDKLGIACTAQGIQVNSYLQTTRKNIFALGDVIGGYLFTHVAAYQAGVAVRNALLPVSKKKVDYRVLPWCTFTDPEAARVGLTYEEAQQQHRQVRAVTLPWADIDRAQTEGATTGFIQLVLAGKKEEIVGAHMVGTHAGELLGEIALAMQHHLTISDMLATIHPYPTLTTGLQQAVFEAQLSGRQGHTNRRIVSTMLRLLK</sequence>
<keyword evidence="14" id="KW-1185">Reference proteome</keyword>
<keyword evidence="2 10" id="KW-0285">Flavoprotein</keyword>
<evidence type="ECO:0000313" key="13">
    <source>
        <dbReference type="EMBL" id="QBD76198.1"/>
    </source>
</evidence>
<dbReference type="PANTHER" id="PTHR43014">
    <property type="entry name" value="MERCURIC REDUCTASE"/>
    <property type="match status" value="1"/>
</dbReference>
<dbReference type="OrthoDB" id="9800167at2"/>
<dbReference type="Pfam" id="PF02852">
    <property type="entry name" value="Pyr_redox_dim"/>
    <property type="match status" value="1"/>
</dbReference>
<dbReference type="InterPro" id="IPR016156">
    <property type="entry name" value="FAD/NAD-linked_Rdtase_dimer_sf"/>
</dbReference>
<keyword evidence="8" id="KW-0547">Nucleotide-binding</keyword>
<evidence type="ECO:0000256" key="6">
    <source>
        <dbReference type="ARBA" id="ARBA00023157"/>
    </source>
</evidence>
<comment type="similarity">
    <text evidence="1 10">Belongs to the class-I pyridine nucleotide-disulfide oxidoreductase family.</text>
</comment>
<dbReference type="Proteomes" id="UP000290365">
    <property type="component" value="Chromosome"/>
</dbReference>
<dbReference type="RefSeq" id="WP_129886793.1">
    <property type="nucleotide sequence ID" value="NZ_CP035758.1"/>
</dbReference>
<feature type="domain" description="FAD/NAD(P)-binding" evidence="12">
    <location>
        <begin position="8"/>
        <end position="321"/>
    </location>
</feature>
<feature type="binding site" evidence="8">
    <location>
        <position position="266"/>
    </location>
    <ligand>
        <name>NAD(+)</name>
        <dbReference type="ChEBI" id="CHEBI:57540"/>
    </ligand>
</feature>
<dbReference type="FunFam" id="3.30.390.30:FF:000001">
    <property type="entry name" value="Dihydrolipoyl dehydrogenase"/>
    <property type="match status" value="1"/>
</dbReference>
<dbReference type="PANTHER" id="PTHR43014:SF2">
    <property type="entry name" value="MERCURIC REDUCTASE"/>
    <property type="match status" value="1"/>
</dbReference>
<dbReference type="GO" id="GO:0003955">
    <property type="term" value="F:NAD(P)H dehydrogenase (quinone) activity"/>
    <property type="evidence" value="ECO:0007669"/>
    <property type="project" value="TreeGrafter"/>
</dbReference>
<proteinExistence type="inferred from homology"/>
<keyword evidence="7 10" id="KW-0676">Redox-active center</keyword>
<evidence type="ECO:0000259" key="11">
    <source>
        <dbReference type="Pfam" id="PF02852"/>
    </source>
</evidence>
<dbReference type="EMBL" id="CP035758">
    <property type="protein sequence ID" value="QBD76198.1"/>
    <property type="molecule type" value="Genomic_DNA"/>
</dbReference>
<evidence type="ECO:0000256" key="7">
    <source>
        <dbReference type="ARBA" id="ARBA00023284"/>
    </source>
</evidence>
<name>A0A4P6JLU1_KTERU</name>
<feature type="domain" description="Pyridine nucleotide-disulphide oxidoreductase dimerisation" evidence="11">
    <location>
        <begin position="343"/>
        <end position="450"/>
    </location>
</feature>
<reference evidence="13 14" key="1">
    <citation type="submission" date="2019-01" db="EMBL/GenBank/DDBJ databases">
        <title>Ktedonosporobacter rubrisoli SCAWS-G2.</title>
        <authorList>
            <person name="Huang Y."/>
            <person name="Yan B."/>
        </authorList>
    </citation>
    <scope>NUCLEOTIDE SEQUENCE [LARGE SCALE GENOMIC DNA]</scope>
    <source>
        <strain evidence="13 14">SCAWS-G2</strain>
    </source>
</reference>
<keyword evidence="6" id="KW-1015">Disulfide bond</keyword>
<keyword evidence="8" id="KW-0520">NAD</keyword>
<protein>
    <submittedName>
        <fullName evidence="13">NAD(P)/FAD-dependent oxidoreductase</fullName>
    </submittedName>
</protein>
<dbReference type="PROSITE" id="PS00076">
    <property type="entry name" value="PYRIDINE_REDOX_1"/>
    <property type="match status" value="1"/>
</dbReference>
<comment type="cofactor">
    <cofactor evidence="8">
        <name>FAD</name>
        <dbReference type="ChEBI" id="CHEBI:57692"/>
    </cofactor>
    <text evidence="8">Binds 1 FAD per subunit.</text>
</comment>
<gene>
    <name evidence="13" type="ORF">EPA93_09315</name>
</gene>
<evidence type="ECO:0000256" key="8">
    <source>
        <dbReference type="PIRSR" id="PIRSR000350-3"/>
    </source>
</evidence>
<feature type="binding site" evidence="8">
    <location>
        <begin position="139"/>
        <end position="141"/>
    </location>
    <ligand>
        <name>FAD</name>
        <dbReference type="ChEBI" id="CHEBI:57692"/>
    </ligand>
</feature>
<dbReference type="GO" id="GO:0050660">
    <property type="term" value="F:flavin adenine dinucleotide binding"/>
    <property type="evidence" value="ECO:0007669"/>
    <property type="project" value="TreeGrafter"/>
</dbReference>
<evidence type="ECO:0000256" key="3">
    <source>
        <dbReference type="ARBA" id="ARBA00022827"/>
    </source>
</evidence>
<dbReference type="KEGG" id="kbs:EPA93_09315"/>
<dbReference type="Pfam" id="PF07992">
    <property type="entry name" value="Pyr_redox_2"/>
    <property type="match status" value="1"/>
</dbReference>
<dbReference type="InterPro" id="IPR012999">
    <property type="entry name" value="Pyr_OxRdtase_I_AS"/>
</dbReference>
<dbReference type="InterPro" id="IPR023753">
    <property type="entry name" value="FAD/NAD-binding_dom"/>
</dbReference>
<dbReference type="InterPro" id="IPR001100">
    <property type="entry name" value="Pyr_nuc-diS_OxRdtase"/>
</dbReference>
<dbReference type="InterPro" id="IPR036188">
    <property type="entry name" value="FAD/NAD-bd_sf"/>
</dbReference>
<keyword evidence="3 8" id="KW-0274">FAD</keyword>
<dbReference type="PRINTS" id="PR00411">
    <property type="entry name" value="PNDRDTASEI"/>
</dbReference>
<evidence type="ECO:0000256" key="4">
    <source>
        <dbReference type="ARBA" id="ARBA00022857"/>
    </source>
</evidence>
<dbReference type="GO" id="GO:0016668">
    <property type="term" value="F:oxidoreductase activity, acting on a sulfur group of donors, NAD(P) as acceptor"/>
    <property type="evidence" value="ECO:0007669"/>
    <property type="project" value="InterPro"/>
</dbReference>
<feature type="disulfide bond" description="Redox-active" evidence="9">
    <location>
        <begin position="45"/>
        <end position="50"/>
    </location>
</feature>
<dbReference type="PIRSF" id="PIRSF000350">
    <property type="entry name" value="Mercury_reductase_MerA"/>
    <property type="match status" value="1"/>
</dbReference>
<dbReference type="AlphaFoldDB" id="A0A4P6JLU1"/>
<evidence type="ECO:0000256" key="2">
    <source>
        <dbReference type="ARBA" id="ARBA00022630"/>
    </source>
</evidence>
<accession>A0A4P6JLU1</accession>
<feature type="binding site" evidence="8">
    <location>
        <position position="54"/>
    </location>
    <ligand>
        <name>FAD</name>
        <dbReference type="ChEBI" id="CHEBI:57692"/>
    </ligand>
</feature>
<evidence type="ECO:0000256" key="9">
    <source>
        <dbReference type="PIRSR" id="PIRSR000350-4"/>
    </source>
</evidence>
<evidence type="ECO:0000256" key="5">
    <source>
        <dbReference type="ARBA" id="ARBA00023002"/>
    </source>
</evidence>
<keyword evidence="5 10" id="KW-0560">Oxidoreductase</keyword>